<dbReference type="Proteomes" id="UP000015442">
    <property type="component" value="Unassembled WGS sequence"/>
</dbReference>
<proteinExistence type="predicted"/>
<gene>
    <name evidence="1" type="ORF">LEP1GSC059_3982</name>
</gene>
<accession>T0FKH3</accession>
<name>T0FKH3_9LEPT</name>
<evidence type="ECO:0000313" key="2">
    <source>
        <dbReference type="Proteomes" id="UP000015442"/>
    </source>
</evidence>
<dbReference type="AlphaFoldDB" id="T0FKH3"/>
<sequence length="57" mass="6938">MFEILDKCIVWLDDFGLLYNFNIVFPKARYKIKTSDENTIRVVEKLILFYFFIKINV</sequence>
<protein>
    <submittedName>
        <fullName evidence="1">Uncharacterized protein</fullName>
    </submittedName>
</protein>
<dbReference type="EMBL" id="AKWY02000001">
    <property type="protein sequence ID" value="EQA73933.1"/>
    <property type="molecule type" value="Genomic_DNA"/>
</dbReference>
<evidence type="ECO:0000313" key="1">
    <source>
        <dbReference type="EMBL" id="EQA73933.1"/>
    </source>
</evidence>
<comment type="caution">
    <text evidence="1">The sequence shown here is derived from an EMBL/GenBank/DDBJ whole genome shotgun (WGS) entry which is preliminary data.</text>
</comment>
<organism evidence="1 2">
    <name type="scientific">Leptospira noguchii serovar Panama str. CZ214</name>
    <dbReference type="NCBI Taxonomy" id="1001595"/>
    <lineage>
        <taxon>Bacteria</taxon>
        <taxon>Pseudomonadati</taxon>
        <taxon>Spirochaetota</taxon>
        <taxon>Spirochaetia</taxon>
        <taxon>Leptospirales</taxon>
        <taxon>Leptospiraceae</taxon>
        <taxon>Leptospira</taxon>
    </lineage>
</organism>
<reference evidence="1 2" key="1">
    <citation type="submission" date="2013-05" db="EMBL/GenBank/DDBJ databases">
        <authorList>
            <person name="Harkins D.M."/>
            <person name="Durkin A.S."/>
            <person name="Brinkac L.M."/>
            <person name="Haft D.H."/>
            <person name="Selengut J.D."/>
            <person name="Sanka R."/>
            <person name="DePew J."/>
            <person name="Purushe J."/>
            <person name="Hartskeerl R.A."/>
            <person name="Ahmed A."/>
            <person name="van der Linden H."/>
            <person name="Goris M.G.A."/>
            <person name="Vinetz J.M."/>
            <person name="Sutton G.G."/>
            <person name="Nierman W.C."/>
            <person name="Fouts D.E."/>
        </authorList>
    </citation>
    <scope>NUCLEOTIDE SEQUENCE [LARGE SCALE GENOMIC DNA]</scope>
    <source>
        <strain evidence="1 2">CZ214</strain>
    </source>
</reference>